<dbReference type="GO" id="GO:0009307">
    <property type="term" value="P:DNA restriction-modification system"/>
    <property type="evidence" value="ECO:0007669"/>
    <property type="project" value="UniProtKB-KW"/>
</dbReference>
<proteinExistence type="predicted"/>
<name>A0A0G3G8E3_9GAMM</name>
<dbReference type="PANTHER" id="PTHR43140">
    <property type="entry name" value="TYPE-1 RESTRICTION ENZYME ECOKI SPECIFICITY PROTEIN"/>
    <property type="match status" value="1"/>
</dbReference>
<keyword evidence="4" id="KW-1185">Reference proteome</keyword>
<protein>
    <recommendedName>
        <fullName evidence="5">Restriction endonuclease subunit S</fullName>
    </recommendedName>
</protein>
<gene>
    <name evidence="3" type="ORF">TVD_10735</name>
</gene>
<dbReference type="RefSeq" id="WP_047251589.1">
    <property type="nucleotide sequence ID" value="NZ_CP011367.1"/>
</dbReference>
<dbReference type="InterPro" id="IPR051212">
    <property type="entry name" value="Type-I_RE_S_subunit"/>
</dbReference>
<dbReference type="EMBL" id="CP011367">
    <property type="protein sequence ID" value="AKJ95802.1"/>
    <property type="molecule type" value="Genomic_DNA"/>
</dbReference>
<keyword evidence="1" id="KW-0680">Restriction system</keyword>
<evidence type="ECO:0008006" key="5">
    <source>
        <dbReference type="Google" id="ProtNLM"/>
    </source>
</evidence>
<accession>A0A0G3G8E3</accession>
<dbReference type="SUPFAM" id="SSF116734">
    <property type="entry name" value="DNA methylase specificity domain"/>
    <property type="match status" value="2"/>
</dbReference>
<dbReference type="REBASE" id="113643">
    <property type="entry name" value="S.Tve301ORF10740P"/>
</dbReference>
<evidence type="ECO:0000313" key="4">
    <source>
        <dbReference type="Proteomes" id="UP000064201"/>
    </source>
</evidence>
<evidence type="ECO:0000256" key="2">
    <source>
        <dbReference type="ARBA" id="ARBA00023125"/>
    </source>
</evidence>
<dbReference type="InterPro" id="IPR044946">
    <property type="entry name" value="Restrct_endonuc_typeI_TRD_sf"/>
</dbReference>
<reference evidence="3 4" key="1">
    <citation type="submission" date="2015-04" db="EMBL/GenBank/DDBJ databases">
        <title>Complete Sequence for the Genome of the Thioalkalivibrio versutus D301.</title>
        <authorList>
            <person name="Mu T."/>
            <person name="Zhou J."/>
            <person name="Xu X."/>
        </authorList>
    </citation>
    <scope>NUCLEOTIDE SEQUENCE [LARGE SCALE GENOMIC DNA]</scope>
    <source>
        <strain evidence="3 4">D301</strain>
    </source>
</reference>
<dbReference type="Proteomes" id="UP000064201">
    <property type="component" value="Chromosome"/>
</dbReference>
<dbReference type="AlphaFoldDB" id="A0A0G3G8E3"/>
<dbReference type="STRING" id="106634.TVD_10735"/>
<dbReference type="Gene3D" id="1.10.287.1120">
    <property type="entry name" value="Bipartite methylase S protein"/>
    <property type="match status" value="1"/>
</dbReference>
<organism evidence="3 4">
    <name type="scientific">Thioalkalivibrio versutus</name>
    <dbReference type="NCBI Taxonomy" id="106634"/>
    <lineage>
        <taxon>Bacteria</taxon>
        <taxon>Pseudomonadati</taxon>
        <taxon>Pseudomonadota</taxon>
        <taxon>Gammaproteobacteria</taxon>
        <taxon>Chromatiales</taxon>
        <taxon>Ectothiorhodospiraceae</taxon>
        <taxon>Thioalkalivibrio</taxon>
    </lineage>
</organism>
<dbReference type="CDD" id="cd17261">
    <property type="entry name" value="RMtype1_S_EcoKI-TRD2-CR2_like"/>
    <property type="match status" value="1"/>
</dbReference>
<dbReference type="PANTHER" id="PTHR43140:SF1">
    <property type="entry name" value="TYPE I RESTRICTION ENZYME ECOKI SPECIFICITY SUBUNIT"/>
    <property type="match status" value="1"/>
</dbReference>
<evidence type="ECO:0000256" key="1">
    <source>
        <dbReference type="ARBA" id="ARBA00022747"/>
    </source>
</evidence>
<dbReference type="KEGG" id="tvr:TVD_10735"/>
<dbReference type="Gene3D" id="3.90.220.20">
    <property type="entry name" value="DNA methylase specificity domains"/>
    <property type="match status" value="2"/>
</dbReference>
<dbReference type="GO" id="GO:0003677">
    <property type="term" value="F:DNA binding"/>
    <property type="evidence" value="ECO:0007669"/>
    <property type="project" value="UniProtKB-KW"/>
</dbReference>
<dbReference type="PATRIC" id="fig|106634.4.peg.2189"/>
<sequence>MSFPKYPEYKDSGVEWLGEVPAHWAVVPVRAFVEERDERNDQGIGDYLSLMAGRGVLPYAEKGDVGNKKPEDLSKCKIVEEDDLVINSMNYGIGSYGISRYRGVCSPVYIVLTAVPGAALPRYALRVFEEKTFQRLAQSFGQGILAHRAAIGWHDIKNLRIALPPWDEQERLSQFLDHETGKIDALIEEQRRLIELLKEKRQAVISHAVTKGLDPNVPMKDSGVEWLGEVPAHWGVVSLSRVLSGIDQGWSPAAEAFPALAGDWGVIKLSAIRTGQFVEGNNKKLPDDVVPDSGIEIHAGDLLVTRANTPELVGDACVVRNEPEARLIFSDLVYRLKISGNVTSRFLCYVLLSDVGRAQLQADARGSSMSMAKISHGHIKSCLIPLPPVEEQNSISSRIDQELAAISTLTSAGEQSIGLLTERRSALISAAVTGKIDVRGWATGTGQEEHELPMVAEESVGYSAQGGAA</sequence>
<keyword evidence="2" id="KW-0238">DNA-binding</keyword>
<evidence type="ECO:0000313" key="3">
    <source>
        <dbReference type="EMBL" id="AKJ95802.1"/>
    </source>
</evidence>